<dbReference type="EMBL" id="VSRR010001057">
    <property type="protein sequence ID" value="MPC22163.1"/>
    <property type="molecule type" value="Genomic_DNA"/>
</dbReference>
<protein>
    <submittedName>
        <fullName evidence="1">Uncharacterized protein</fullName>
    </submittedName>
</protein>
<dbReference type="Proteomes" id="UP000324222">
    <property type="component" value="Unassembled WGS sequence"/>
</dbReference>
<reference evidence="1 2" key="1">
    <citation type="submission" date="2019-05" db="EMBL/GenBank/DDBJ databases">
        <title>Another draft genome of Portunus trituberculatus and its Hox gene families provides insights of decapod evolution.</title>
        <authorList>
            <person name="Jeong J.-H."/>
            <person name="Song I."/>
            <person name="Kim S."/>
            <person name="Choi T."/>
            <person name="Kim D."/>
            <person name="Ryu S."/>
            <person name="Kim W."/>
        </authorList>
    </citation>
    <scope>NUCLEOTIDE SEQUENCE [LARGE SCALE GENOMIC DNA]</scope>
    <source>
        <tissue evidence="1">Muscle</tissue>
    </source>
</reference>
<proteinExistence type="predicted"/>
<comment type="caution">
    <text evidence="1">The sequence shown here is derived from an EMBL/GenBank/DDBJ whole genome shotgun (WGS) entry which is preliminary data.</text>
</comment>
<sequence length="109" mass="11972">METRRLKAENQLKLHASKAIAEPKYLAGERSHTVFQPSIDVAGYNRIQSLTVHGDHIFPHGQRLFFLSREKITRCSQVPASPAVELHDTRQGLCLAVEAAGLLGGPSEA</sequence>
<organism evidence="1 2">
    <name type="scientific">Portunus trituberculatus</name>
    <name type="common">Swimming crab</name>
    <name type="synonym">Neptunus trituberculatus</name>
    <dbReference type="NCBI Taxonomy" id="210409"/>
    <lineage>
        <taxon>Eukaryota</taxon>
        <taxon>Metazoa</taxon>
        <taxon>Ecdysozoa</taxon>
        <taxon>Arthropoda</taxon>
        <taxon>Crustacea</taxon>
        <taxon>Multicrustacea</taxon>
        <taxon>Malacostraca</taxon>
        <taxon>Eumalacostraca</taxon>
        <taxon>Eucarida</taxon>
        <taxon>Decapoda</taxon>
        <taxon>Pleocyemata</taxon>
        <taxon>Brachyura</taxon>
        <taxon>Eubrachyura</taxon>
        <taxon>Portunoidea</taxon>
        <taxon>Portunidae</taxon>
        <taxon>Portuninae</taxon>
        <taxon>Portunus</taxon>
    </lineage>
</organism>
<evidence type="ECO:0000313" key="1">
    <source>
        <dbReference type="EMBL" id="MPC22163.1"/>
    </source>
</evidence>
<evidence type="ECO:0000313" key="2">
    <source>
        <dbReference type="Proteomes" id="UP000324222"/>
    </source>
</evidence>
<name>A0A5B7DM36_PORTR</name>
<accession>A0A5B7DM36</accession>
<gene>
    <name evidence="1" type="ORF">E2C01_015170</name>
</gene>
<dbReference type="AlphaFoldDB" id="A0A5B7DM36"/>
<keyword evidence="2" id="KW-1185">Reference proteome</keyword>